<evidence type="ECO:0000256" key="4">
    <source>
        <dbReference type="HAMAP-Rule" id="MF_03004"/>
    </source>
</evidence>
<comment type="function">
    <text evidence="4">Component of the eukaryotic translation initiation factor 3 (eIF-3) complex, which is involved in protein synthesis of a specialized repertoire of mRNAs and, together with other initiation factors, stimulates binding of mRNA and methionyl-tRNAi to the 40S ribosome. The eIF-3 complex specifically targets and initiates translation of a subset of mRNAs involved in cell proliferation.</text>
</comment>
<name>A0A8J5X1G2_DIALT</name>
<keyword evidence="8" id="KW-1185">Reference proteome</keyword>
<dbReference type="GO" id="GO:0033290">
    <property type="term" value="C:eukaryotic 48S preinitiation complex"/>
    <property type="evidence" value="ECO:0007669"/>
    <property type="project" value="UniProtKB-UniRule"/>
</dbReference>
<dbReference type="SMART" id="SM00088">
    <property type="entry name" value="PINT"/>
    <property type="match status" value="1"/>
</dbReference>
<organism evidence="7 8">
    <name type="scientific">Diacronema lutheri</name>
    <name type="common">Unicellular marine alga</name>
    <name type="synonym">Monochrysis lutheri</name>
    <dbReference type="NCBI Taxonomy" id="2081491"/>
    <lineage>
        <taxon>Eukaryota</taxon>
        <taxon>Haptista</taxon>
        <taxon>Haptophyta</taxon>
        <taxon>Pavlovophyceae</taxon>
        <taxon>Pavlovales</taxon>
        <taxon>Pavlovaceae</taxon>
        <taxon>Diacronema</taxon>
    </lineage>
</organism>
<sequence>MAEHDLTFTLGAYLDRHLIFPLLEFLQEKEVYPVDELMKAKLDLLYPTNMVDFAMDIWQKLQNTDDVPEAMAQRRQEVLARLQKLEVETAPLREVLDDAPLVEHLRAEKAFTLAALTDKYALGPDALGKLYEWARFQYECGNYGGAASCLQHYRLLSTDAEGSFHALWGKLAAEILVQNWDGASEDVTRLREAIEARSSATPPLMQLQQRSWLMHWALAVHFNHENGRAALVDLFFHERYQNALSTNCAHLLRYLVAALVLTAKRRRPLLHELTRLCVQEAHSYSDPLTRFVVALASESDFDAALRELAACEGAMGADLFLAQHAPAFMLAAKGLVFEAYCRIHRRVDIRAVAAKLEMDVDDAERWVVNLVRDAHLDARIDSTENHVVLSPAPVPVFQRVTDKTKGMHFRSVVLASSLEQRAADVAAKAAAAVAAAVPTAAQ</sequence>
<evidence type="ECO:0000313" key="7">
    <source>
        <dbReference type="EMBL" id="KAG8457368.1"/>
    </source>
</evidence>
<keyword evidence="1 4" id="KW-0963">Cytoplasm</keyword>
<dbReference type="GO" id="GO:0016282">
    <property type="term" value="C:eukaryotic 43S preinitiation complex"/>
    <property type="evidence" value="ECO:0007669"/>
    <property type="project" value="UniProtKB-UniRule"/>
</dbReference>
<comment type="similarity">
    <text evidence="4 5">Belongs to the eIF-3 subunit E family.</text>
</comment>
<dbReference type="PROSITE" id="PS50250">
    <property type="entry name" value="PCI"/>
    <property type="match status" value="1"/>
</dbReference>
<protein>
    <recommendedName>
        <fullName evidence="4 5">Eukaryotic translation initiation factor 3 subunit E</fullName>
        <shortName evidence="4">eIF3e</shortName>
    </recommendedName>
    <alternativeName>
        <fullName evidence="4">Eukaryotic translation initiation factor 3 subunit 6</fullName>
    </alternativeName>
</protein>
<keyword evidence="3 4" id="KW-0648">Protein biosynthesis</keyword>
<accession>A0A8J5X1G2</accession>
<dbReference type="CDD" id="cd21378">
    <property type="entry name" value="eIF3E"/>
    <property type="match status" value="1"/>
</dbReference>
<evidence type="ECO:0000256" key="2">
    <source>
        <dbReference type="ARBA" id="ARBA00022540"/>
    </source>
</evidence>
<dbReference type="Pfam" id="PF09440">
    <property type="entry name" value="eIF3_N"/>
    <property type="match status" value="1"/>
</dbReference>
<keyword evidence="2 4" id="KW-0396">Initiation factor</keyword>
<dbReference type="PIRSF" id="PIRSF016255">
    <property type="entry name" value="eIF3e_su6"/>
    <property type="match status" value="1"/>
</dbReference>
<dbReference type="Proteomes" id="UP000751190">
    <property type="component" value="Unassembled WGS sequence"/>
</dbReference>
<feature type="domain" description="PCI" evidence="6">
    <location>
        <begin position="220"/>
        <end position="394"/>
    </location>
</feature>
<evidence type="ECO:0000259" key="6">
    <source>
        <dbReference type="PROSITE" id="PS50250"/>
    </source>
</evidence>
<dbReference type="AlphaFoldDB" id="A0A8J5X1G2"/>
<evidence type="ECO:0000256" key="5">
    <source>
        <dbReference type="PIRNR" id="PIRNR016255"/>
    </source>
</evidence>
<comment type="subunit">
    <text evidence="4 5">Component of the eukaryotic translation initiation factor 3 (eIF-3) complex.</text>
</comment>
<dbReference type="OrthoDB" id="417252at2759"/>
<comment type="subcellular location">
    <subcellularLocation>
        <location evidence="4 5">Cytoplasm</location>
    </subcellularLocation>
</comment>
<comment type="caution">
    <text evidence="7">The sequence shown here is derived from an EMBL/GenBank/DDBJ whole genome shotgun (WGS) entry which is preliminary data.</text>
</comment>
<dbReference type="InterPro" id="IPR000717">
    <property type="entry name" value="PCI_dom"/>
</dbReference>
<gene>
    <name evidence="7" type="ORF">KFE25_005049</name>
</gene>
<dbReference type="InterPro" id="IPR019010">
    <property type="entry name" value="eIF3e_N"/>
</dbReference>
<dbReference type="OMA" id="NCPWILR"/>
<dbReference type="GO" id="GO:0001732">
    <property type="term" value="P:formation of cytoplasmic translation initiation complex"/>
    <property type="evidence" value="ECO:0007669"/>
    <property type="project" value="UniProtKB-UniRule"/>
</dbReference>
<dbReference type="EMBL" id="JAGTXO010000072">
    <property type="protein sequence ID" value="KAG8457368.1"/>
    <property type="molecule type" value="Genomic_DNA"/>
</dbReference>
<proteinExistence type="inferred from homology"/>
<reference evidence="7" key="1">
    <citation type="submission" date="2021-05" db="EMBL/GenBank/DDBJ databases">
        <title>The genome of the haptophyte Pavlova lutheri (Diacronema luteri, Pavlovales) - a model for lipid biosynthesis in eukaryotic algae.</title>
        <authorList>
            <person name="Hulatt C.J."/>
            <person name="Posewitz M.C."/>
        </authorList>
    </citation>
    <scope>NUCLEOTIDE SEQUENCE</scope>
    <source>
        <strain evidence="7">NIVA-4/92</strain>
    </source>
</reference>
<dbReference type="SUPFAM" id="SSF46785">
    <property type="entry name" value="Winged helix' DNA-binding domain"/>
    <property type="match status" value="1"/>
</dbReference>
<evidence type="ECO:0000256" key="3">
    <source>
        <dbReference type="ARBA" id="ARBA00022917"/>
    </source>
</evidence>
<evidence type="ECO:0000256" key="1">
    <source>
        <dbReference type="ARBA" id="ARBA00022490"/>
    </source>
</evidence>
<dbReference type="HAMAP" id="MF_03004">
    <property type="entry name" value="eIF3e"/>
    <property type="match status" value="1"/>
</dbReference>
<dbReference type="InterPro" id="IPR016650">
    <property type="entry name" value="eIF3e"/>
</dbReference>
<dbReference type="GO" id="GO:0071540">
    <property type="term" value="C:eukaryotic translation initiation factor 3 complex, eIF3e"/>
    <property type="evidence" value="ECO:0007669"/>
    <property type="project" value="UniProtKB-UniRule"/>
</dbReference>
<dbReference type="SMART" id="SM01186">
    <property type="entry name" value="eIF3_N"/>
    <property type="match status" value="1"/>
</dbReference>
<dbReference type="InterPro" id="IPR036390">
    <property type="entry name" value="WH_DNA-bd_sf"/>
</dbReference>
<dbReference type="PANTHER" id="PTHR10317">
    <property type="entry name" value="EUKARYOTIC TRANSLATION INITIATION FACTOR 3 SUBUNIT E"/>
    <property type="match status" value="1"/>
</dbReference>
<dbReference type="Pfam" id="PF01399">
    <property type="entry name" value="PCI"/>
    <property type="match status" value="1"/>
</dbReference>
<dbReference type="Gene3D" id="1.25.40.570">
    <property type="match status" value="1"/>
</dbReference>
<evidence type="ECO:0000313" key="8">
    <source>
        <dbReference type="Proteomes" id="UP000751190"/>
    </source>
</evidence>
<dbReference type="GO" id="GO:0003743">
    <property type="term" value="F:translation initiation factor activity"/>
    <property type="evidence" value="ECO:0007669"/>
    <property type="project" value="UniProtKB-UniRule"/>
</dbReference>